<name>A0A5N5JQH5_9ROSI</name>
<proteinExistence type="predicted"/>
<dbReference type="EMBL" id="VDCV01000016">
    <property type="protein sequence ID" value="KAB5521392.1"/>
    <property type="molecule type" value="Genomic_DNA"/>
</dbReference>
<sequence>MGLGSLRFGLDLVVLSVFVRGSENLVGFGELQENTKRKEGRKEESGADGGEVFQIGTCVLGHKEMTFS</sequence>
<evidence type="ECO:0000313" key="2">
    <source>
        <dbReference type="EMBL" id="KAB5521392.1"/>
    </source>
</evidence>
<reference evidence="3" key="1">
    <citation type="journal article" date="2019" name="Gigascience">
        <title>De novo genome assembly of the endangered Acer yangbiense, a plant species with extremely small populations endemic to Yunnan Province, China.</title>
        <authorList>
            <person name="Yang J."/>
            <person name="Wariss H.M."/>
            <person name="Tao L."/>
            <person name="Zhang R."/>
            <person name="Yun Q."/>
            <person name="Hollingsworth P."/>
            <person name="Dao Z."/>
            <person name="Luo G."/>
            <person name="Guo H."/>
            <person name="Ma Y."/>
            <person name="Sun W."/>
        </authorList>
    </citation>
    <scope>NUCLEOTIDE SEQUENCE [LARGE SCALE GENOMIC DNA]</scope>
    <source>
        <strain evidence="3">cv. br00</strain>
    </source>
</reference>
<keyword evidence="3" id="KW-1185">Reference proteome</keyword>
<dbReference type="AlphaFoldDB" id="A0A5N5JQH5"/>
<comment type="caution">
    <text evidence="2">The sequence shown here is derived from an EMBL/GenBank/DDBJ whole genome shotgun (WGS) entry which is preliminary data.</text>
</comment>
<organism evidence="2 3">
    <name type="scientific">Salix brachista</name>
    <dbReference type="NCBI Taxonomy" id="2182728"/>
    <lineage>
        <taxon>Eukaryota</taxon>
        <taxon>Viridiplantae</taxon>
        <taxon>Streptophyta</taxon>
        <taxon>Embryophyta</taxon>
        <taxon>Tracheophyta</taxon>
        <taxon>Spermatophyta</taxon>
        <taxon>Magnoliopsida</taxon>
        <taxon>eudicotyledons</taxon>
        <taxon>Gunneridae</taxon>
        <taxon>Pentapetalae</taxon>
        <taxon>rosids</taxon>
        <taxon>fabids</taxon>
        <taxon>Malpighiales</taxon>
        <taxon>Salicaceae</taxon>
        <taxon>Saliceae</taxon>
        <taxon>Salix</taxon>
    </lineage>
</organism>
<protein>
    <submittedName>
        <fullName evidence="2">Uncharacterized protein</fullName>
    </submittedName>
</protein>
<accession>A0A5N5JQH5</accession>
<feature type="chain" id="PRO_5024362695" evidence="1">
    <location>
        <begin position="22"/>
        <end position="68"/>
    </location>
</feature>
<evidence type="ECO:0000313" key="3">
    <source>
        <dbReference type="Proteomes" id="UP000326939"/>
    </source>
</evidence>
<evidence type="ECO:0000256" key="1">
    <source>
        <dbReference type="SAM" id="SignalP"/>
    </source>
</evidence>
<keyword evidence="1" id="KW-0732">Signal</keyword>
<gene>
    <name evidence="2" type="ORF">DKX38_025711</name>
</gene>
<feature type="signal peptide" evidence="1">
    <location>
        <begin position="1"/>
        <end position="21"/>
    </location>
</feature>
<dbReference type="Proteomes" id="UP000326939">
    <property type="component" value="Chromosome 16"/>
</dbReference>